<evidence type="ECO:0000256" key="6">
    <source>
        <dbReference type="PIRSR" id="PIRSR002419-1"/>
    </source>
</evidence>
<feature type="transmembrane region" description="Helical" evidence="7">
    <location>
        <begin position="99"/>
        <end position="122"/>
    </location>
</feature>
<dbReference type="EMBL" id="JAEAOA010000324">
    <property type="protein sequence ID" value="KAK3585076.1"/>
    <property type="molecule type" value="Genomic_DNA"/>
</dbReference>
<dbReference type="InterPro" id="IPR000301">
    <property type="entry name" value="Tetraspanin_animals"/>
</dbReference>
<dbReference type="PIRSF" id="PIRSF002419">
    <property type="entry name" value="Tetraspanin"/>
    <property type="match status" value="1"/>
</dbReference>
<proteinExistence type="inferred from homology"/>
<reference evidence="8" key="1">
    <citation type="journal article" date="2021" name="Genome Biol. Evol.">
        <title>A High-Quality Reference Genome for a Parasitic Bivalve with Doubly Uniparental Inheritance (Bivalvia: Unionida).</title>
        <authorList>
            <person name="Smith C.H."/>
        </authorList>
    </citation>
    <scope>NUCLEOTIDE SEQUENCE</scope>
    <source>
        <strain evidence="8">CHS0354</strain>
    </source>
</reference>
<keyword evidence="9" id="KW-1185">Reference proteome</keyword>
<evidence type="ECO:0000256" key="3">
    <source>
        <dbReference type="ARBA" id="ARBA00022692"/>
    </source>
</evidence>
<gene>
    <name evidence="8" type="ORF">CHS0354_004263</name>
</gene>
<keyword evidence="3 7" id="KW-0812">Transmembrane</keyword>
<organism evidence="8 9">
    <name type="scientific">Potamilus streckersoni</name>
    <dbReference type="NCBI Taxonomy" id="2493646"/>
    <lineage>
        <taxon>Eukaryota</taxon>
        <taxon>Metazoa</taxon>
        <taxon>Spiralia</taxon>
        <taxon>Lophotrochozoa</taxon>
        <taxon>Mollusca</taxon>
        <taxon>Bivalvia</taxon>
        <taxon>Autobranchia</taxon>
        <taxon>Heteroconchia</taxon>
        <taxon>Palaeoheterodonta</taxon>
        <taxon>Unionida</taxon>
        <taxon>Unionoidea</taxon>
        <taxon>Unionidae</taxon>
        <taxon>Ambleminae</taxon>
        <taxon>Lampsilini</taxon>
        <taxon>Potamilus</taxon>
    </lineage>
</organism>
<dbReference type="GO" id="GO:0016020">
    <property type="term" value="C:membrane"/>
    <property type="evidence" value="ECO:0007669"/>
    <property type="project" value="UniProtKB-SubCell"/>
</dbReference>
<evidence type="ECO:0000256" key="4">
    <source>
        <dbReference type="ARBA" id="ARBA00022989"/>
    </source>
</evidence>
<keyword evidence="6" id="KW-1015">Disulfide bond</keyword>
<dbReference type="InterPro" id="IPR018499">
    <property type="entry name" value="Tetraspanin/Peripherin"/>
</dbReference>
<comment type="subcellular location">
    <subcellularLocation>
        <location evidence="1">Membrane</location>
        <topology evidence="1">Multi-pass membrane protein</topology>
    </subcellularLocation>
</comment>
<feature type="transmembrane region" description="Helical" evidence="7">
    <location>
        <begin position="201"/>
        <end position="225"/>
    </location>
</feature>
<dbReference type="Pfam" id="PF00335">
    <property type="entry name" value="Tetraspanin"/>
    <property type="match status" value="1"/>
</dbReference>
<dbReference type="AlphaFoldDB" id="A0AAE0VPD7"/>
<dbReference type="PRINTS" id="PR00259">
    <property type="entry name" value="TMFOUR"/>
</dbReference>
<keyword evidence="5 7" id="KW-0472">Membrane</keyword>
<feature type="transmembrane region" description="Helical" evidence="7">
    <location>
        <begin position="12"/>
        <end position="36"/>
    </location>
</feature>
<reference evidence="8" key="3">
    <citation type="submission" date="2023-05" db="EMBL/GenBank/DDBJ databases">
        <authorList>
            <person name="Smith C.H."/>
        </authorList>
    </citation>
    <scope>NUCLEOTIDE SEQUENCE</scope>
    <source>
        <strain evidence="8">CHS0354</strain>
        <tissue evidence="8">Mantle</tissue>
    </source>
</reference>
<accession>A0AAE0VPD7</accession>
<comment type="similarity">
    <text evidence="2">Belongs to the tetraspanin (TM4SF) family.</text>
</comment>
<evidence type="ECO:0008006" key="10">
    <source>
        <dbReference type="Google" id="ProtNLM"/>
    </source>
</evidence>
<evidence type="ECO:0000256" key="7">
    <source>
        <dbReference type="SAM" id="Phobius"/>
    </source>
</evidence>
<sequence length="237" mass="26578">MANLTCGGRCAQVFLILLNTVVLLFGTAFLVVGLIFKFGEQKFLDEKIKPTLGDINLEGNSLYYLADAFTVIFIVVGAVLIAIAIVGLIGAGCLVRWMLVVYASFVILIFILEIVAVAFFFVMRREFNDTIITGMKESIKKANQGNKEVRDGIVYIFDSFKCCHVDNLRLVNQTDRCNTIESDAIKDCFESLKDKFDTVSLYFIIMGIVILVIEILCIIFAFWICAQVHRQKGQKVV</sequence>
<keyword evidence="4 7" id="KW-1133">Transmembrane helix</keyword>
<protein>
    <recommendedName>
        <fullName evidence="10">Tetraspanin</fullName>
    </recommendedName>
</protein>
<dbReference type="Proteomes" id="UP001195483">
    <property type="component" value="Unassembled WGS sequence"/>
</dbReference>
<comment type="caution">
    <text evidence="8">The sequence shown here is derived from an EMBL/GenBank/DDBJ whole genome shotgun (WGS) entry which is preliminary data.</text>
</comment>
<dbReference type="PANTHER" id="PTHR19282">
    <property type="entry name" value="TETRASPANIN"/>
    <property type="match status" value="1"/>
</dbReference>
<reference evidence="8" key="2">
    <citation type="journal article" date="2021" name="Genome Biol. Evol.">
        <title>Developing a high-quality reference genome for a parasitic bivalve with doubly uniparental inheritance (Bivalvia: Unionida).</title>
        <authorList>
            <person name="Smith C.H."/>
        </authorList>
    </citation>
    <scope>NUCLEOTIDE SEQUENCE</scope>
    <source>
        <strain evidence="8">CHS0354</strain>
        <tissue evidence="8">Mantle</tissue>
    </source>
</reference>
<evidence type="ECO:0000313" key="8">
    <source>
        <dbReference type="EMBL" id="KAK3585076.1"/>
    </source>
</evidence>
<evidence type="ECO:0000256" key="1">
    <source>
        <dbReference type="ARBA" id="ARBA00004141"/>
    </source>
</evidence>
<evidence type="ECO:0000256" key="2">
    <source>
        <dbReference type="ARBA" id="ARBA00006840"/>
    </source>
</evidence>
<name>A0AAE0VPD7_9BIVA</name>
<evidence type="ECO:0000313" key="9">
    <source>
        <dbReference type="Proteomes" id="UP001195483"/>
    </source>
</evidence>
<feature type="transmembrane region" description="Helical" evidence="7">
    <location>
        <begin position="68"/>
        <end position="92"/>
    </location>
</feature>
<evidence type="ECO:0000256" key="5">
    <source>
        <dbReference type="ARBA" id="ARBA00023136"/>
    </source>
</evidence>
<feature type="disulfide bond" evidence="6">
    <location>
        <begin position="163"/>
        <end position="177"/>
    </location>
</feature>